<dbReference type="EMBL" id="CP060201">
    <property type="protein sequence ID" value="QNH77011.1"/>
    <property type="molecule type" value="Genomic_DNA"/>
</dbReference>
<proteinExistence type="predicted"/>
<dbReference type="InterPro" id="IPR036005">
    <property type="entry name" value="Creatinase/aminopeptidase-like"/>
</dbReference>
<gene>
    <name evidence="1" type="ORF">GGI48_27730</name>
</gene>
<dbReference type="RefSeq" id="WP_179601069.1">
    <property type="nucleotide sequence ID" value="NZ_CP060201.1"/>
</dbReference>
<dbReference type="AlphaFoldDB" id="A0A7G8YMW2"/>
<dbReference type="SUPFAM" id="SSF55920">
    <property type="entry name" value="Creatinase/aminopeptidase"/>
    <property type="match status" value="1"/>
</dbReference>
<protein>
    <submittedName>
        <fullName evidence="1">Uncharacterized protein</fullName>
    </submittedName>
</protein>
<evidence type="ECO:0000313" key="1">
    <source>
        <dbReference type="EMBL" id="QNH77011.1"/>
    </source>
</evidence>
<dbReference type="Proteomes" id="UP000515277">
    <property type="component" value="Chromosome"/>
</dbReference>
<sequence>MRTAFPTQNAMDEHVFKPNMSFTNEPNPSLHNQDFGIKPGDTLLCGPEGSSSLSTLAPELRISHRETV</sequence>
<name>A0A7G8YMW2_9PSED</name>
<accession>A0A7G8YMW2</accession>
<reference evidence="2" key="1">
    <citation type="journal article" date="2020" name="Microbiol. Resour. Announc.">
        <title>Complete genome sequences of four natural Pseudomonas isolates that catabolize a wide range of aromatic compounds relevant to lignin valorization.</title>
        <authorList>
            <person name="Hatmaker E.A."/>
            <person name="Presley G."/>
            <person name="Cannon O."/>
            <person name="Guss A.M."/>
            <person name="Elkins J.G."/>
        </authorList>
    </citation>
    <scope>NUCLEOTIDE SEQUENCE [LARGE SCALE GENOMIC DNA]</scope>
    <source>
        <strain evidence="2">H1F5C</strain>
    </source>
</reference>
<organism evidence="1 2">
    <name type="scientific">Pseudomonas protegens</name>
    <dbReference type="NCBI Taxonomy" id="380021"/>
    <lineage>
        <taxon>Bacteria</taxon>
        <taxon>Pseudomonadati</taxon>
        <taxon>Pseudomonadota</taxon>
        <taxon>Gammaproteobacteria</taxon>
        <taxon>Pseudomonadales</taxon>
        <taxon>Pseudomonadaceae</taxon>
        <taxon>Pseudomonas</taxon>
    </lineage>
</organism>
<evidence type="ECO:0000313" key="2">
    <source>
        <dbReference type="Proteomes" id="UP000515277"/>
    </source>
</evidence>